<dbReference type="SMART" id="SM00955">
    <property type="entry name" value="RNB"/>
    <property type="match status" value="1"/>
</dbReference>
<dbReference type="PROSITE" id="PS01175">
    <property type="entry name" value="RIBONUCLEASE_II"/>
    <property type="match status" value="1"/>
</dbReference>
<gene>
    <name evidence="7" type="primary">rnr</name>
    <name evidence="9" type="ORF">X929_04085</name>
</gene>
<dbReference type="PANTHER" id="PTHR23355">
    <property type="entry name" value="RIBONUCLEASE"/>
    <property type="match status" value="1"/>
</dbReference>
<name>A0A2K1P0K0_9BACT</name>
<dbReference type="InterPro" id="IPR003029">
    <property type="entry name" value="S1_domain"/>
</dbReference>
<comment type="similarity">
    <text evidence="7">Belongs to the RNR ribonuclease family. RNase R subfamily.</text>
</comment>
<dbReference type="Pfam" id="PF17876">
    <property type="entry name" value="CSD2"/>
    <property type="match status" value="1"/>
</dbReference>
<dbReference type="EC" id="3.1.13.1" evidence="7"/>
<dbReference type="GO" id="GO:0008859">
    <property type="term" value="F:exoribonuclease II activity"/>
    <property type="evidence" value="ECO:0007669"/>
    <property type="project" value="UniProtKB-UniRule"/>
</dbReference>
<dbReference type="EMBL" id="AZRL01000012">
    <property type="protein sequence ID" value="PNR96313.1"/>
    <property type="molecule type" value="Genomic_DNA"/>
</dbReference>
<keyword evidence="2 7" id="KW-0963">Cytoplasm</keyword>
<dbReference type="InterPro" id="IPR040476">
    <property type="entry name" value="CSD2"/>
</dbReference>
<dbReference type="NCBIfam" id="TIGR02063">
    <property type="entry name" value="RNase_R"/>
    <property type="match status" value="1"/>
</dbReference>
<comment type="subcellular location">
    <subcellularLocation>
        <location evidence="7">Cytoplasm</location>
    </subcellularLocation>
</comment>
<keyword evidence="6 7" id="KW-0694">RNA-binding</keyword>
<dbReference type="GO" id="GO:0005829">
    <property type="term" value="C:cytosol"/>
    <property type="evidence" value="ECO:0007669"/>
    <property type="project" value="TreeGrafter"/>
</dbReference>
<dbReference type="Pfam" id="PF00575">
    <property type="entry name" value="S1"/>
    <property type="match status" value="1"/>
</dbReference>
<dbReference type="GO" id="GO:0006402">
    <property type="term" value="P:mRNA catabolic process"/>
    <property type="evidence" value="ECO:0007669"/>
    <property type="project" value="TreeGrafter"/>
</dbReference>
<dbReference type="Pfam" id="PF00773">
    <property type="entry name" value="RNB"/>
    <property type="match status" value="1"/>
</dbReference>
<dbReference type="InterPro" id="IPR001900">
    <property type="entry name" value="RNase_II/R"/>
</dbReference>
<feature type="domain" description="S1 motif" evidence="8">
    <location>
        <begin position="626"/>
        <end position="707"/>
    </location>
</feature>
<dbReference type="SUPFAM" id="SSF50249">
    <property type="entry name" value="Nucleic acid-binding proteins"/>
    <property type="match status" value="4"/>
</dbReference>
<evidence type="ECO:0000259" key="8">
    <source>
        <dbReference type="PROSITE" id="PS50126"/>
    </source>
</evidence>
<accession>A0A2K1P0K0</accession>
<evidence type="ECO:0000313" key="9">
    <source>
        <dbReference type="EMBL" id="PNR96313.1"/>
    </source>
</evidence>
<comment type="caution">
    <text evidence="9">The sequence shown here is derived from an EMBL/GenBank/DDBJ whole genome shotgun (WGS) entry which is preliminary data.</text>
</comment>
<dbReference type="CDD" id="cd04471">
    <property type="entry name" value="S1_RNase_R"/>
    <property type="match status" value="1"/>
</dbReference>
<dbReference type="RefSeq" id="WP_103066761.1">
    <property type="nucleotide sequence ID" value="NZ_AZRL01000012.1"/>
</dbReference>
<evidence type="ECO:0000256" key="2">
    <source>
        <dbReference type="ARBA" id="ARBA00022490"/>
    </source>
</evidence>
<evidence type="ECO:0000256" key="7">
    <source>
        <dbReference type="HAMAP-Rule" id="MF_01895"/>
    </source>
</evidence>
<evidence type="ECO:0000256" key="1">
    <source>
        <dbReference type="ARBA" id="ARBA00001849"/>
    </source>
</evidence>
<comment type="catalytic activity">
    <reaction evidence="1 7">
        <text>Exonucleolytic cleavage in the 3'- to 5'-direction to yield nucleoside 5'-phosphates.</text>
        <dbReference type="EC" id="3.1.13.1"/>
    </reaction>
</comment>
<dbReference type="SMART" id="SM00316">
    <property type="entry name" value="S1"/>
    <property type="match status" value="1"/>
</dbReference>
<dbReference type="GO" id="GO:0003723">
    <property type="term" value="F:RNA binding"/>
    <property type="evidence" value="ECO:0007669"/>
    <property type="project" value="UniProtKB-UniRule"/>
</dbReference>
<keyword evidence="5 7" id="KW-0269">Exonuclease</keyword>
<dbReference type="Gene3D" id="2.40.50.140">
    <property type="entry name" value="Nucleic acid-binding proteins"/>
    <property type="match status" value="1"/>
</dbReference>
<dbReference type="AlphaFoldDB" id="A0A2K1P0K0"/>
<proteinExistence type="inferred from homology"/>
<evidence type="ECO:0000256" key="5">
    <source>
        <dbReference type="ARBA" id="ARBA00022839"/>
    </source>
</evidence>
<sequence length="737" mass="85092">MDENNLEKQILEIIDKKPPIQKELYENLNASQKQEKTKIRRILQKLLSEGKIIKDSQNRYRKLDENMAVGTIEFTKSGNMAFVQCSDGSEIAVKVENSGISLHKDLVLVEIIGKWRDLKEGRVVRILKRGLKYVVGEFVRKGIFGFVIPIDGKINTDFYVAPEGIGKVKNGQIVKAQITKYQSPTKNPEVEIVDVLGDKDDPSIDLPIVIFKHDLPEPGYFPPKVLQEAKELPNKLSENEIKGRKDFREETIFTIDGDTAKDFDDAVGIKKLDNGNYLLGVHIADVSHYVKSNSALDRETYKRGTSVYLIDTVIPMLPFELSNWICSLVEDEDRLTMSLLMEIDPYGNLVNSKIYNGVIRSTKRLTYNKVNELLSDNCSEEVEKEIGFLKSDLEMMKELMEILAAKRKERGSIIDIESNEVYFEFDEKGYVKDIIPVERGISEKMIEEFMVLANETVASYFDVQGLPFIYRIHENPDPDVLLQLRNYLDILGINVKFPQNIHPKVLQEILEKTKNHPLSKNIQMMLVRSMKRALYSEENVGHFGLASSSYTHFTSPIRRYPDLVVHRLLKEFIKHKGTLSKKEIKKYSEMLPEIAKNSSEMERVADQAEWDLIDMKKVEYISRHIGEVFWVYITGVTRFGLFVEIPQKMISGLIHISELNDDYYIYDERDNTLKGERTGNVYRIGDKLQAQVVRANKIRTEVDFVPYKEHDFEKLKKEHPHAKIKVNKKNKKKRKKS</sequence>
<dbReference type="HAMAP" id="MF_01895">
    <property type="entry name" value="RNase_R"/>
    <property type="match status" value="1"/>
</dbReference>
<dbReference type="InterPro" id="IPR050180">
    <property type="entry name" value="RNR_Ribonuclease"/>
</dbReference>
<dbReference type="Proteomes" id="UP000236434">
    <property type="component" value="Unassembled WGS sequence"/>
</dbReference>
<dbReference type="PANTHER" id="PTHR23355:SF9">
    <property type="entry name" value="DIS3-LIKE EXONUCLEASE 2"/>
    <property type="match status" value="1"/>
</dbReference>
<dbReference type="InterPro" id="IPR012340">
    <property type="entry name" value="NA-bd_OB-fold"/>
</dbReference>
<evidence type="ECO:0000313" key="10">
    <source>
        <dbReference type="Proteomes" id="UP000236434"/>
    </source>
</evidence>
<dbReference type="NCBIfam" id="TIGR00358">
    <property type="entry name" value="3_prime_RNase"/>
    <property type="match status" value="1"/>
</dbReference>
<dbReference type="InterPro" id="IPR004476">
    <property type="entry name" value="RNase_II/RNase_R"/>
</dbReference>
<evidence type="ECO:0000256" key="6">
    <source>
        <dbReference type="ARBA" id="ARBA00022884"/>
    </source>
</evidence>
<dbReference type="InterPro" id="IPR022966">
    <property type="entry name" value="RNase_II/R_CS"/>
</dbReference>
<keyword evidence="3 7" id="KW-0540">Nuclease</keyword>
<dbReference type="InterPro" id="IPR011805">
    <property type="entry name" value="RNase_R"/>
</dbReference>
<evidence type="ECO:0000256" key="3">
    <source>
        <dbReference type="ARBA" id="ARBA00022722"/>
    </source>
</evidence>
<organism evidence="9 10">
    <name type="scientific">Petrotoga olearia DSM 13574</name>
    <dbReference type="NCBI Taxonomy" id="1122955"/>
    <lineage>
        <taxon>Bacteria</taxon>
        <taxon>Thermotogati</taxon>
        <taxon>Thermotogota</taxon>
        <taxon>Thermotogae</taxon>
        <taxon>Petrotogales</taxon>
        <taxon>Petrotogaceae</taxon>
        <taxon>Petrotoga</taxon>
    </lineage>
</organism>
<dbReference type="OrthoDB" id="9764149at2"/>
<protein>
    <recommendedName>
        <fullName evidence="7">Ribonuclease R</fullName>
        <shortName evidence="7">RNase R</shortName>
        <ecNumber evidence="7">3.1.13.1</ecNumber>
    </recommendedName>
</protein>
<dbReference type="PROSITE" id="PS50126">
    <property type="entry name" value="S1"/>
    <property type="match status" value="1"/>
</dbReference>
<reference evidence="9 10" key="1">
    <citation type="submission" date="2013-12" db="EMBL/GenBank/DDBJ databases">
        <title>Comparative genomics of Petrotoga isolates.</title>
        <authorList>
            <person name="Nesbo C.L."/>
            <person name="Charchuk R."/>
            <person name="Chow K."/>
        </authorList>
    </citation>
    <scope>NUCLEOTIDE SEQUENCE [LARGE SCALE GENOMIC DNA]</scope>
    <source>
        <strain evidence="9 10">DSM 13574</strain>
    </source>
</reference>
<evidence type="ECO:0000256" key="4">
    <source>
        <dbReference type="ARBA" id="ARBA00022801"/>
    </source>
</evidence>
<comment type="function">
    <text evidence="7">3'-5' exoribonuclease that releases 5'-nucleoside monophosphates and is involved in maturation of structured RNAs.</text>
</comment>
<keyword evidence="4 7" id="KW-0378">Hydrolase</keyword>